<sequence>MGFAVGEDKWRSGLGALRQVVRQELVARQLAAHVPDLPARRVLDIGCGQGTQALRLARRGHLVTGLDASEQLLADFRAELAAEPAEVAERVRLVHGEATALAELFEPGAFDLVLCQGVLMYFADPAPLLDAIAEVLAPGGTLSLLVRNGDALAMRPGLLGDWDAVGAAFDGAGYHNRIGVDARADRLAELTAQLTARRLTVPHWYGVRVFTDVAPDGAPLPDGATLDAILDHEERAGRTDPYRQVAALLHLIAVREA</sequence>
<evidence type="ECO:0000256" key="3">
    <source>
        <dbReference type="ARBA" id="ARBA00022691"/>
    </source>
</evidence>
<accession>A0A561SDR7</accession>
<dbReference type="Pfam" id="PF08241">
    <property type="entry name" value="Methyltransf_11"/>
    <property type="match status" value="1"/>
</dbReference>
<name>A0A561SDR7_9ACTN</name>
<evidence type="ECO:0000256" key="1">
    <source>
        <dbReference type="ARBA" id="ARBA00022603"/>
    </source>
</evidence>
<dbReference type="SUPFAM" id="SSF53335">
    <property type="entry name" value="S-adenosyl-L-methionine-dependent methyltransferases"/>
    <property type="match status" value="1"/>
</dbReference>
<dbReference type="OrthoDB" id="3366024at2"/>
<organism evidence="5 6">
    <name type="scientific">Kitasatospora viridis</name>
    <dbReference type="NCBI Taxonomy" id="281105"/>
    <lineage>
        <taxon>Bacteria</taxon>
        <taxon>Bacillati</taxon>
        <taxon>Actinomycetota</taxon>
        <taxon>Actinomycetes</taxon>
        <taxon>Kitasatosporales</taxon>
        <taxon>Streptomycetaceae</taxon>
        <taxon>Kitasatospora</taxon>
    </lineage>
</organism>
<gene>
    <name evidence="5" type="ORF">FHX73_16141</name>
</gene>
<evidence type="ECO:0000259" key="4">
    <source>
        <dbReference type="Pfam" id="PF08241"/>
    </source>
</evidence>
<reference evidence="5 6" key="1">
    <citation type="submission" date="2019-06" db="EMBL/GenBank/DDBJ databases">
        <title>Sequencing the genomes of 1000 actinobacteria strains.</title>
        <authorList>
            <person name="Klenk H.-P."/>
        </authorList>
    </citation>
    <scope>NUCLEOTIDE SEQUENCE [LARGE SCALE GENOMIC DNA]</scope>
    <source>
        <strain evidence="5 6">DSM 44826</strain>
    </source>
</reference>
<dbReference type="PANTHER" id="PTHR43464:SF19">
    <property type="entry name" value="UBIQUINONE BIOSYNTHESIS O-METHYLTRANSFERASE, MITOCHONDRIAL"/>
    <property type="match status" value="1"/>
</dbReference>
<evidence type="ECO:0000313" key="6">
    <source>
        <dbReference type="Proteomes" id="UP000317940"/>
    </source>
</evidence>
<dbReference type="GO" id="GO:0032259">
    <property type="term" value="P:methylation"/>
    <property type="evidence" value="ECO:0007669"/>
    <property type="project" value="UniProtKB-KW"/>
</dbReference>
<evidence type="ECO:0000256" key="2">
    <source>
        <dbReference type="ARBA" id="ARBA00022679"/>
    </source>
</evidence>
<dbReference type="RefSeq" id="WP_145910973.1">
    <property type="nucleotide sequence ID" value="NZ_BAAAMZ010000005.1"/>
</dbReference>
<keyword evidence="2 5" id="KW-0808">Transferase</keyword>
<evidence type="ECO:0000313" key="5">
    <source>
        <dbReference type="EMBL" id="TWF72990.1"/>
    </source>
</evidence>
<dbReference type="GO" id="GO:0008757">
    <property type="term" value="F:S-adenosylmethionine-dependent methyltransferase activity"/>
    <property type="evidence" value="ECO:0007669"/>
    <property type="project" value="InterPro"/>
</dbReference>
<keyword evidence="6" id="KW-1185">Reference proteome</keyword>
<feature type="domain" description="Methyltransferase type 11" evidence="4">
    <location>
        <begin position="43"/>
        <end position="143"/>
    </location>
</feature>
<dbReference type="PANTHER" id="PTHR43464">
    <property type="entry name" value="METHYLTRANSFERASE"/>
    <property type="match status" value="1"/>
</dbReference>
<dbReference type="Gene3D" id="3.40.50.150">
    <property type="entry name" value="Vaccinia Virus protein VP39"/>
    <property type="match status" value="1"/>
</dbReference>
<keyword evidence="1 5" id="KW-0489">Methyltransferase</keyword>
<comment type="caution">
    <text evidence="5">The sequence shown here is derived from an EMBL/GenBank/DDBJ whole genome shotgun (WGS) entry which is preliminary data.</text>
</comment>
<proteinExistence type="predicted"/>
<dbReference type="InterPro" id="IPR013216">
    <property type="entry name" value="Methyltransf_11"/>
</dbReference>
<dbReference type="InterPro" id="IPR029063">
    <property type="entry name" value="SAM-dependent_MTases_sf"/>
</dbReference>
<keyword evidence="3" id="KW-0949">S-adenosyl-L-methionine</keyword>
<dbReference type="AlphaFoldDB" id="A0A561SDR7"/>
<dbReference type="Proteomes" id="UP000317940">
    <property type="component" value="Unassembled WGS sequence"/>
</dbReference>
<dbReference type="EMBL" id="VIWT01000006">
    <property type="protein sequence ID" value="TWF72990.1"/>
    <property type="molecule type" value="Genomic_DNA"/>
</dbReference>
<protein>
    <submittedName>
        <fullName evidence="5">Methyltransferase family protein</fullName>
    </submittedName>
</protein>
<dbReference type="CDD" id="cd02440">
    <property type="entry name" value="AdoMet_MTases"/>
    <property type="match status" value="1"/>
</dbReference>